<dbReference type="AlphaFoldDB" id="I7BJ22"/>
<reference evidence="2" key="2">
    <citation type="submission" date="2012-07" db="EMBL/GenBank/DDBJ databases">
        <title>Complete genome sequence of 'Candidatus Mycoplasma haemolamae'.</title>
        <authorList>
            <person name="Guimaraes A.M.S."/>
            <person name="Toth B."/>
            <person name="Santos A.P."/>
            <person name="Nascimento N.C."/>
            <person name="Sojka J.E."/>
            <person name="Messick J.B."/>
        </authorList>
    </citation>
    <scope>NUCLEOTIDE SEQUENCE [LARGE SCALE GENOMIC DNA]</scope>
    <source>
        <strain evidence="2">Purdue</strain>
    </source>
</reference>
<proteinExistence type="predicted"/>
<protein>
    <submittedName>
        <fullName evidence="1">Uncharacterized protein</fullName>
    </submittedName>
</protein>
<evidence type="ECO:0000313" key="1">
    <source>
        <dbReference type="EMBL" id="AFO51833.1"/>
    </source>
</evidence>
<sequence>MTPKIIVLALAGLGATGGITATVVQQSVDHKTKEEERPKIVPQPPQEVKYEFEFPKEGSLTLVCPENSYPDNSLDYQGKKDLIIVCSRGNSYQGNLVWSGSFNQNNTKQVKCWATGAIVGSFKCESQRNSEFEAKEIQLERWQSHYVSGNAIRIT</sequence>
<dbReference type="PATRIC" id="fig|1212765.3.peg.283"/>
<dbReference type="HOGENOM" id="CLU_1693530_0_0_14"/>
<dbReference type="STRING" id="1212765.MHLP_01265"/>
<dbReference type="EMBL" id="CP003731">
    <property type="protein sequence ID" value="AFO51833.1"/>
    <property type="molecule type" value="Genomic_DNA"/>
</dbReference>
<accession>I7BJ22</accession>
<organism evidence="1 2">
    <name type="scientific">Mycoplasma haematolamae (strain Purdue)</name>
    <dbReference type="NCBI Taxonomy" id="1212765"/>
    <lineage>
        <taxon>Bacteria</taxon>
        <taxon>Bacillati</taxon>
        <taxon>Mycoplasmatota</taxon>
        <taxon>Mollicutes</taxon>
        <taxon>Mycoplasmataceae</taxon>
        <taxon>Mycoplasma</taxon>
    </lineage>
</organism>
<dbReference type="Proteomes" id="UP000006502">
    <property type="component" value="Chromosome"/>
</dbReference>
<evidence type="ECO:0000313" key="2">
    <source>
        <dbReference type="Proteomes" id="UP000006502"/>
    </source>
</evidence>
<gene>
    <name evidence="1" type="ordered locus">MHLP_01265</name>
</gene>
<name>I7BJ22_MYCHA</name>
<reference evidence="1 2" key="1">
    <citation type="journal article" date="2012" name="J. Bacteriol.">
        <title>Genome Sequence of "Candidatus Mycoplasma haemolamae" Strain Purdue, a Red Blood Cell Pathogen of Alpacas (Vicugna pacos) and Llamas (Lama glama).</title>
        <authorList>
            <person name="Guimaraes A.M."/>
            <person name="Toth B."/>
            <person name="Santos A.P."/>
            <person name="do Nascimento N.C."/>
            <person name="Kritchevsky J.E."/>
            <person name="Messick J.B."/>
        </authorList>
    </citation>
    <scope>NUCLEOTIDE SEQUENCE [LARGE SCALE GENOMIC DNA]</scope>
    <source>
        <strain evidence="1 2">Purdue</strain>
    </source>
</reference>
<keyword evidence="2" id="KW-1185">Reference proteome</keyword>
<dbReference type="KEGG" id="mhl:MHLP_01265"/>